<dbReference type="Proteomes" id="UP000272729">
    <property type="component" value="Unassembled WGS sequence"/>
</dbReference>
<dbReference type="Gene3D" id="3.40.50.1820">
    <property type="entry name" value="alpha/beta hydrolase"/>
    <property type="match status" value="1"/>
</dbReference>
<protein>
    <submittedName>
        <fullName evidence="2">Alpha/beta hydrolase family protein</fullName>
    </submittedName>
</protein>
<proteinExistence type="predicted"/>
<dbReference type="PANTHER" id="PTHR37017">
    <property type="entry name" value="AB HYDROLASE-1 DOMAIN-CONTAINING PROTEIN-RELATED"/>
    <property type="match status" value="1"/>
</dbReference>
<evidence type="ECO:0000313" key="3">
    <source>
        <dbReference type="Proteomes" id="UP000272729"/>
    </source>
</evidence>
<accession>A0A495X2S9</accession>
<dbReference type="GO" id="GO:0016787">
    <property type="term" value="F:hydrolase activity"/>
    <property type="evidence" value="ECO:0007669"/>
    <property type="project" value="UniProtKB-KW"/>
</dbReference>
<organism evidence="2 3">
    <name type="scientific">Saccharothrix variisporea</name>
    <dbReference type="NCBI Taxonomy" id="543527"/>
    <lineage>
        <taxon>Bacteria</taxon>
        <taxon>Bacillati</taxon>
        <taxon>Actinomycetota</taxon>
        <taxon>Actinomycetes</taxon>
        <taxon>Pseudonocardiales</taxon>
        <taxon>Pseudonocardiaceae</taxon>
        <taxon>Saccharothrix</taxon>
    </lineage>
</organism>
<evidence type="ECO:0000313" key="2">
    <source>
        <dbReference type="EMBL" id="RKT67806.1"/>
    </source>
</evidence>
<reference evidence="2 3" key="1">
    <citation type="submission" date="2018-10" db="EMBL/GenBank/DDBJ databases">
        <title>Sequencing the genomes of 1000 actinobacteria strains.</title>
        <authorList>
            <person name="Klenk H.-P."/>
        </authorList>
    </citation>
    <scope>NUCLEOTIDE SEQUENCE [LARGE SCALE GENOMIC DNA]</scope>
    <source>
        <strain evidence="2 3">DSM 43911</strain>
    </source>
</reference>
<name>A0A495X2S9_9PSEU</name>
<feature type="domain" description="AB hydrolase-1" evidence="1">
    <location>
        <begin position="5"/>
        <end position="215"/>
    </location>
</feature>
<comment type="caution">
    <text evidence="2">The sequence shown here is derived from an EMBL/GenBank/DDBJ whole genome shotgun (WGS) entry which is preliminary data.</text>
</comment>
<evidence type="ECO:0000259" key="1">
    <source>
        <dbReference type="Pfam" id="PF12697"/>
    </source>
</evidence>
<gene>
    <name evidence="2" type="ORF">DFJ66_0982</name>
</gene>
<dbReference type="PANTHER" id="PTHR37017:SF11">
    <property type="entry name" value="ESTERASE_LIPASE_THIOESTERASE DOMAIN-CONTAINING PROTEIN"/>
    <property type="match status" value="1"/>
</dbReference>
<dbReference type="RefSeq" id="WP_121218350.1">
    <property type="nucleotide sequence ID" value="NZ_JBIUBA010000030.1"/>
</dbReference>
<dbReference type="AlphaFoldDB" id="A0A495X2S9"/>
<keyword evidence="3" id="KW-1185">Reference proteome</keyword>
<dbReference type="OrthoDB" id="9773549at2"/>
<dbReference type="InterPro" id="IPR029058">
    <property type="entry name" value="AB_hydrolase_fold"/>
</dbReference>
<dbReference type="Pfam" id="PF12697">
    <property type="entry name" value="Abhydrolase_6"/>
    <property type="match status" value="1"/>
</dbReference>
<dbReference type="EMBL" id="RBXR01000001">
    <property type="protein sequence ID" value="RKT67806.1"/>
    <property type="molecule type" value="Genomic_DNA"/>
</dbReference>
<sequence>MTTYVLVHGAWHGPWAWDRVVPVLHDAGLRTLAPDLTTGGDHGLHDDAKTVVAAIDRAGDDVVLVGHSYAGLVVREAADARPGLVRRVVLVDGWVGPDGAALVDLAPEAFGTAVRAAARERGDGWYVPAPPPAAYGITEPGDVTWLAERLVPQALRTFTEPTLLSGAVDGIPGTAVCCQPETYPFAEFAASVGYEVRALEGPHDVPLARPEPLARLLLEIFENGKREV</sequence>
<dbReference type="SUPFAM" id="SSF53474">
    <property type="entry name" value="alpha/beta-Hydrolases"/>
    <property type="match status" value="1"/>
</dbReference>
<keyword evidence="2" id="KW-0378">Hydrolase</keyword>
<dbReference type="InterPro" id="IPR052897">
    <property type="entry name" value="Sec-Metab_Biosynth_Hydrolase"/>
</dbReference>
<dbReference type="InterPro" id="IPR000073">
    <property type="entry name" value="AB_hydrolase_1"/>
</dbReference>